<evidence type="ECO:0000313" key="1">
    <source>
        <dbReference type="EMBL" id="PIK45205.1"/>
    </source>
</evidence>
<dbReference type="EMBL" id="MRZV01000727">
    <property type="protein sequence ID" value="PIK45205.1"/>
    <property type="molecule type" value="Genomic_DNA"/>
</dbReference>
<evidence type="ECO:0000313" key="2">
    <source>
        <dbReference type="Proteomes" id="UP000230750"/>
    </source>
</evidence>
<dbReference type="Proteomes" id="UP000230750">
    <property type="component" value="Unassembled WGS sequence"/>
</dbReference>
<protein>
    <submittedName>
        <fullName evidence="1">Uncharacterized protein</fullName>
    </submittedName>
</protein>
<accession>A0A2G8KB44</accession>
<keyword evidence="2" id="KW-1185">Reference proteome</keyword>
<comment type="caution">
    <text evidence="1">The sequence shown here is derived from an EMBL/GenBank/DDBJ whole genome shotgun (WGS) entry which is preliminary data.</text>
</comment>
<gene>
    <name evidence="1" type="ORF">BSL78_17928</name>
</gene>
<proteinExistence type="predicted"/>
<reference evidence="1 2" key="1">
    <citation type="journal article" date="2017" name="PLoS Biol.">
        <title>The sea cucumber genome provides insights into morphological evolution and visceral regeneration.</title>
        <authorList>
            <person name="Zhang X."/>
            <person name="Sun L."/>
            <person name="Yuan J."/>
            <person name="Sun Y."/>
            <person name="Gao Y."/>
            <person name="Zhang L."/>
            <person name="Li S."/>
            <person name="Dai H."/>
            <person name="Hamel J.F."/>
            <person name="Liu C."/>
            <person name="Yu Y."/>
            <person name="Liu S."/>
            <person name="Lin W."/>
            <person name="Guo K."/>
            <person name="Jin S."/>
            <person name="Xu P."/>
            <person name="Storey K.B."/>
            <person name="Huan P."/>
            <person name="Zhang T."/>
            <person name="Zhou Y."/>
            <person name="Zhang J."/>
            <person name="Lin C."/>
            <person name="Li X."/>
            <person name="Xing L."/>
            <person name="Huo D."/>
            <person name="Sun M."/>
            <person name="Wang L."/>
            <person name="Mercier A."/>
            <person name="Li F."/>
            <person name="Yang H."/>
            <person name="Xiang J."/>
        </authorList>
    </citation>
    <scope>NUCLEOTIDE SEQUENCE [LARGE SCALE GENOMIC DNA]</scope>
    <source>
        <strain evidence="1">Shaxun</strain>
        <tissue evidence="1">Muscle</tissue>
    </source>
</reference>
<organism evidence="1 2">
    <name type="scientific">Stichopus japonicus</name>
    <name type="common">Sea cucumber</name>
    <dbReference type="NCBI Taxonomy" id="307972"/>
    <lineage>
        <taxon>Eukaryota</taxon>
        <taxon>Metazoa</taxon>
        <taxon>Echinodermata</taxon>
        <taxon>Eleutherozoa</taxon>
        <taxon>Echinozoa</taxon>
        <taxon>Holothuroidea</taxon>
        <taxon>Aspidochirotacea</taxon>
        <taxon>Aspidochirotida</taxon>
        <taxon>Stichopodidae</taxon>
        <taxon>Apostichopus</taxon>
    </lineage>
</organism>
<dbReference type="AlphaFoldDB" id="A0A2G8KB44"/>
<sequence length="87" mass="9906">MVPAAMAKQPEHDFAPSWLKIPHSNQITHQSSGDHRLSGGKHQYHSDYEFRSVKCPSTLTMATQDSFIVEGVQHMSMMVPVLYFFEL</sequence>
<name>A0A2G8KB44_STIJA</name>